<comment type="similarity">
    <text evidence="3 14">Belongs to the glycosyl hydrolase 13 family.</text>
</comment>
<gene>
    <name evidence="16" type="primary">treZ</name>
    <name evidence="16" type="ORF">JNB85_00840</name>
</gene>
<dbReference type="Proteomes" id="UP000717752">
    <property type="component" value="Unassembled WGS sequence"/>
</dbReference>
<dbReference type="CDD" id="cd11325">
    <property type="entry name" value="AmyAc_GTHase"/>
    <property type="match status" value="1"/>
</dbReference>
<dbReference type="Gene3D" id="2.60.40.10">
    <property type="entry name" value="Immunoglobulins"/>
    <property type="match status" value="1"/>
</dbReference>
<dbReference type="Gene3D" id="3.20.20.80">
    <property type="entry name" value="Glycosidases"/>
    <property type="match status" value="1"/>
</dbReference>
<dbReference type="InterPro" id="IPR013780">
    <property type="entry name" value="Glyco_hydro_b"/>
</dbReference>
<dbReference type="InterPro" id="IPR012768">
    <property type="entry name" value="Trehalose_TreZ"/>
</dbReference>
<evidence type="ECO:0000256" key="7">
    <source>
        <dbReference type="ARBA" id="ARBA00022801"/>
    </source>
</evidence>
<keyword evidence="9 14" id="KW-0326">Glycosidase</keyword>
<keyword evidence="17" id="KW-1185">Reference proteome</keyword>
<evidence type="ECO:0000256" key="6">
    <source>
        <dbReference type="ARBA" id="ARBA00022490"/>
    </source>
</evidence>
<dbReference type="Gene3D" id="2.60.40.1180">
    <property type="entry name" value="Golgi alpha-mannosidase II"/>
    <property type="match status" value="1"/>
</dbReference>
<comment type="catalytic activity">
    <reaction evidence="12 14">
        <text>hydrolysis of (1-&gt;4)-alpha-D-glucosidic linkage in 4-alpha-D-[(1-&gt;4)-alpha-D-glucanosyl]n trehalose to yield trehalose and (1-&gt;4)-alpha-D-glucan.</text>
        <dbReference type="EC" id="3.2.1.141"/>
    </reaction>
</comment>
<name>A0ABS7GMR0_9HYPH</name>
<evidence type="ECO:0000256" key="12">
    <source>
        <dbReference type="ARBA" id="ARBA00034013"/>
    </source>
</evidence>
<evidence type="ECO:0000256" key="4">
    <source>
        <dbReference type="ARBA" id="ARBA00012268"/>
    </source>
</evidence>
<keyword evidence="7 14" id="KW-0378">Hydrolase</keyword>
<dbReference type="EC" id="3.2.1.141" evidence="4 13"/>
<dbReference type="SMART" id="SM00642">
    <property type="entry name" value="Aamy"/>
    <property type="match status" value="1"/>
</dbReference>
<dbReference type="PANTHER" id="PTHR43651">
    <property type="entry name" value="1,4-ALPHA-GLUCAN-BRANCHING ENZYME"/>
    <property type="match status" value="1"/>
</dbReference>
<comment type="pathway">
    <text evidence="2 14">Glycan biosynthesis; trehalose biosynthesis.</text>
</comment>
<reference evidence="16 17" key="1">
    <citation type="journal article" date="2021" name="MBio">
        <title>Poor Competitiveness of Bradyrhizobium in Pigeon Pea Root Colonization in Indian Soils.</title>
        <authorList>
            <person name="Chalasani D."/>
            <person name="Basu A."/>
            <person name="Pullabhotla S.V.S.R.N."/>
            <person name="Jorrin B."/>
            <person name="Neal A.L."/>
            <person name="Poole P.S."/>
            <person name="Podile A.R."/>
            <person name="Tkacz A."/>
        </authorList>
    </citation>
    <scope>NUCLEOTIDE SEQUENCE [LARGE SCALE GENOMIC DNA]</scope>
    <source>
        <strain evidence="16 17">HU56</strain>
    </source>
</reference>
<dbReference type="InterPro" id="IPR014756">
    <property type="entry name" value="Ig_E-set"/>
</dbReference>
<dbReference type="PANTHER" id="PTHR43651:SF11">
    <property type="entry name" value="MALTO-OLIGOSYLTREHALOSE TREHALOHYDROLASE"/>
    <property type="match status" value="1"/>
</dbReference>
<evidence type="ECO:0000256" key="8">
    <source>
        <dbReference type="ARBA" id="ARBA00023277"/>
    </source>
</evidence>
<dbReference type="InterPro" id="IPR013783">
    <property type="entry name" value="Ig-like_fold"/>
</dbReference>
<dbReference type="InterPro" id="IPR044901">
    <property type="entry name" value="Trehalose_TreZ_E-set_sf"/>
</dbReference>
<protein>
    <recommendedName>
        <fullName evidence="5 13">Malto-oligosyltrehalose trehalohydrolase</fullName>
        <shortName evidence="14">MTHase</shortName>
        <ecNumber evidence="4 13">3.2.1.141</ecNumber>
    </recommendedName>
    <alternativeName>
        <fullName evidence="11 14">4-alpha-D-((1-&gt;4)-alpha-D-glucano)trehalose trehalohydrolase</fullName>
    </alternativeName>
    <alternativeName>
        <fullName evidence="10 14">Maltooligosyl trehalose trehalohydrolase</fullName>
    </alternativeName>
</protein>
<evidence type="ECO:0000256" key="9">
    <source>
        <dbReference type="ARBA" id="ARBA00023295"/>
    </source>
</evidence>
<feature type="domain" description="Glycosyl hydrolase family 13 catalytic" evidence="15">
    <location>
        <begin position="123"/>
        <end position="463"/>
    </location>
</feature>
<accession>A0ABS7GMR0</accession>
<dbReference type="Gene3D" id="1.10.10.760">
    <property type="entry name" value="E-set domains of sugar-utilizing enzymes"/>
    <property type="match status" value="1"/>
</dbReference>
<evidence type="ECO:0000256" key="5">
    <source>
        <dbReference type="ARBA" id="ARBA00015938"/>
    </source>
</evidence>
<dbReference type="SUPFAM" id="SSF81296">
    <property type="entry name" value="E set domains"/>
    <property type="match status" value="1"/>
</dbReference>
<dbReference type="InterPro" id="IPR006047">
    <property type="entry name" value="GH13_cat_dom"/>
</dbReference>
<evidence type="ECO:0000259" key="15">
    <source>
        <dbReference type="SMART" id="SM00642"/>
    </source>
</evidence>
<evidence type="ECO:0000256" key="11">
    <source>
        <dbReference type="ARBA" id="ARBA00033284"/>
    </source>
</evidence>
<comment type="caution">
    <text evidence="16">The sequence shown here is derived from an EMBL/GenBank/DDBJ whole genome shotgun (WGS) entry which is preliminary data.</text>
</comment>
<keyword evidence="8" id="KW-0119">Carbohydrate metabolism</keyword>
<evidence type="ECO:0000256" key="14">
    <source>
        <dbReference type="PIRNR" id="PIRNR006337"/>
    </source>
</evidence>
<evidence type="ECO:0000256" key="1">
    <source>
        <dbReference type="ARBA" id="ARBA00004496"/>
    </source>
</evidence>
<dbReference type="RefSeq" id="WP_220332500.1">
    <property type="nucleotide sequence ID" value="NZ_JAEUAK010000001.1"/>
</dbReference>
<organism evidence="16 17">
    <name type="scientific">Rhizobium mesosinicum</name>
    <dbReference type="NCBI Taxonomy" id="335017"/>
    <lineage>
        <taxon>Bacteria</taxon>
        <taxon>Pseudomonadati</taxon>
        <taxon>Pseudomonadota</taxon>
        <taxon>Alphaproteobacteria</taxon>
        <taxon>Hyphomicrobiales</taxon>
        <taxon>Rhizobiaceae</taxon>
        <taxon>Rhizobium/Agrobacterium group</taxon>
        <taxon>Rhizobium</taxon>
    </lineage>
</organism>
<evidence type="ECO:0000313" key="17">
    <source>
        <dbReference type="Proteomes" id="UP000717752"/>
    </source>
</evidence>
<dbReference type="CDD" id="cd02853">
    <property type="entry name" value="E_set_MTHase_like_N"/>
    <property type="match status" value="1"/>
</dbReference>
<dbReference type="PIRSF" id="PIRSF006337">
    <property type="entry name" value="Trehalose_TreZ"/>
    <property type="match status" value="1"/>
</dbReference>
<dbReference type="NCBIfam" id="TIGR02402">
    <property type="entry name" value="trehalose_TreZ"/>
    <property type="match status" value="1"/>
</dbReference>
<evidence type="ECO:0000256" key="2">
    <source>
        <dbReference type="ARBA" id="ARBA00005199"/>
    </source>
</evidence>
<dbReference type="SUPFAM" id="SSF51445">
    <property type="entry name" value="(Trans)glycosidases"/>
    <property type="match status" value="1"/>
</dbReference>
<dbReference type="EMBL" id="JAEUAK010000001">
    <property type="protein sequence ID" value="MBW9050951.1"/>
    <property type="molecule type" value="Genomic_DNA"/>
</dbReference>
<proteinExistence type="inferred from homology"/>
<sequence>MNQISKTGTDTESMGRWGAEFLAGGGARFRLWTQGQNAIWLRHRGRDIPMHDAGGGWFQLTVAEASAGDAYMFVLPDGRAVPDPASRAQDGDVHGPSLIVDPHYSWQNSRWRGRLWEEAVISEIHIGTFTQEGTFRAAAEKLKHLAETGITAIEVMPVAQFAGNRGWGYDGVLHYAPHSAYGTPADFKAFIDTAHGLGIMVLLDVVYNHFGPEGNYLHGYAPGFFRKDRQTPWGAAIDFGREPVRRFFIENALYWIGEFQLDGLRLDAVEQIHDTSEKHVLSALAEEVKAAFGDRQVHLVVEDQRNLVELLVRDETGAANAYDAEWNDDFHHVAHIVATGETVGHYKPFADQLWHKLRLALQHGFIYPDRTDPPALPAGERRYLPPTAFVDFLQNHDQIGNRAFGERLVSLSDPDMLDALTAILLLSPHIPFLFMGEEYGERRPFYFFTDYTGELAKIVREGRMAEAEGFGGLKAGKTAADLPDPNALSTFEHSKLNWQWRESERGRKSLAFVAELLKLRKTHIVPLLRGSWAIESGLVEAPEGGVAVWWKFAHRTLALRANLSEQPLILPPVAGTVIYERYGKKAKASENVELPPHSVIFAIEFSGQMEL</sequence>
<dbReference type="Pfam" id="PF00128">
    <property type="entry name" value="Alpha-amylase"/>
    <property type="match status" value="1"/>
</dbReference>
<evidence type="ECO:0000256" key="3">
    <source>
        <dbReference type="ARBA" id="ARBA00008061"/>
    </source>
</evidence>
<evidence type="ECO:0000313" key="16">
    <source>
        <dbReference type="EMBL" id="MBW9050951.1"/>
    </source>
</evidence>
<comment type="subcellular location">
    <subcellularLocation>
        <location evidence="1">Cytoplasm</location>
    </subcellularLocation>
</comment>
<evidence type="ECO:0000256" key="10">
    <source>
        <dbReference type="ARBA" id="ARBA00032057"/>
    </source>
</evidence>
<dbReference type="InterPro" id="IPR017853">
    <property type="entry name" value="GH"/>
</dbReference>
<keyword evidence="6" id="KW-0963">Cytoplasm</keyword>
<evidence type="ECO:0000256" key="13">
    <source>
        <dbReference type="NCBIfam" id="TIGR02402"/>
    </source>
</evidence>